<evidence type="ECO:0000256" key="10">
    <source>
        <dbReference type="ARBA" id="ARBA00023315"/>
    </source>
</evidence>
<keyword evidence="10 11" id="KW-0012">Acyltransferase</keyword>
<dbReference type="PANTHER" id="PTHR11712">
    <property type="entry name" value="POLYKETIDE SYNTHASE-RELATED"/>
    <property type="match status" value="1"/>
</dbReference>
<name>A0A1A9AYZ1_PLESH</name>
<comment type="catalytic activity">
    <reaction evidence="11">
        <text>(9Z)-hexadecenoyl-[ACP] + malonyl-[ACP] + H(+) = 3-oxo-(11Z)-octadecenoyl-[ACP] + holo-[ACP] + CO2</text>
        <dbReference type="Rhea" id="RHEA:55040"/>
        <dbReference type="Rhea" id="RHEA-COMP:9623"/>
        <dbReference type="Rhea" id="RHEA-COMP:9685"/>
        <dbReference type="Rhea" id="RHEA-COMP:10800"/>
        <dbReference type="Rhea" id="RHEA-COMP:14074"/>
        <dbReference type="ChEBI" id="CHEBI:15378"/>
        <dbReference type="ChEBI" id="CHEBI:16526"/>
        <dbReference type="ChEBI" id="CHEBI:64479"/>
        <dbReference type="ChEBI" id="CHEBI:78449"/>
        <dbReference type="ChEBI" id="CHEBI:83989"/>
        <dbReference type="ChEBI" id="CHEBI:138538"/>
        <dbReference type="EC" id="2.3.1.179"/>
    </reaction>
</comment>
<reference evidence="13" key="1">
    <citation type="submission" date="2021-03" db="EMBL/GenBank/DDBJ databases">
        <title>Plesiomonas shigelloides zfcc0051, isolated from zebrafish feces.</title>
        <authorList>
            <person name="Vanderhoek Z."/>
            <person name="Gaulke C."/>
        </authorList>
    </citation>
    <scope>NUCLEOTIDE SEQUENCE</scope>
    <source>
        <strain evidence="13">Zfcc0051</strain>
    </source>
</reference>
<dbReference type="UniPathway" id="UPA00094"/>
<dbReference type="InterPro" id="IPR014030">
    <property type="entry name" value="Ketoacyl_synth_N"/>
</dbReference>
<dbReference type="GO" id="GO:0006633">
    <property type="term" value="P:fatty acid biosynthetic process"/>
    <property type="evidence" value="ECO:0007669"/>
    <property type="project" value="UniProtKB-UniRule"/>
</dbReference>
<evidence type="ECO:0000256" key="5">
    <source>
        <dbReference type="ARBA" id="ARBA00022516"/>
    </source>
</evidence>
<evidence type="ECO:0000256" key="11">
    <source>
        <dbReference type="PIRNR" id="PIRNR000447"/>
    </source>
</evidence>
<organism evidence="13 14">
    <name type="scientific">Plesiomonas shigelloides</name>
    <name type="common">Aeromonas shigelloides</name>
    <dbReference type="NCBI Taxonomy" id="703"/>
    <lineage>
        <taxon>Bacteria</taxon>
        <taxon>Pseudomonadati</taxon>
        <taxon>Pseudomonadota</taxon>
        <taxon>Gammaproteobacteria</taxon>
        <taxon>Enterobacterales</taxon>
        <taxon>Enterobacteriaceae</taxon>
        <taxon>Plesiomonas</taxon>
    </lineage>
</organism>
<gene>
    <name evidence="13" type="primary">fabF</name>
    <name evidence="13" type="ORF">J2R62_05065</name>
</gene>
<dbReference type="EC" id="2.3.1.179" evidence="3 11"/>
<protein>
    <recommendedName>
        <fullName evidence="4 11">3-oxoacyl-[acyl-carrier-protein] synthase 2</fullName>
        <ecNumber evidence="3 11">2.3.1.179</ecNumber>
    </recommendedName>
</protein>
<evidence type="ECO:0000256" key="3">
    <source>
        <dbReference type="ARBA" id="ARBA00012356"/>
    </source>
</evidence>
<dbReference type="Pfam" id="PF00109">
    <property type="entry name" value="ketoacyl-synt"/>
    <property type="match status" value="1"/>
</dbReference>
<dbReference type="RefSeq" id="WP_010863891.1">
    <property type="nucleotide sequence ID" value="NZ_CP027852.1"/>
</dbReference>
<dbReference type="InterPro" id="IPR018201">
    <property type="entry name" value="Ketoacyl_synth_AS"/>
</dbReference>
<dbReference type="NCBIfam" id="NF004970">
    <property type="entry name" value="PRK06333.1"/>
    <property type="match status" value="1"/>
</dbReference>
<comment type="similarity">
    <text evidence="2 11 12">Belongs to the thiolase-like superfamily. Beta-ketoacyl-ACP synthases family.</text>
</comment>
<dbReference type="GeneID" id="69706820"/>
<sequence>MSKRRVVVTGMGMLSPVGNTVEASWKALLAGQSGISLIEHFDTTAFATRFAGLVKDFNCEEYLSRKDARKMDLFIQYGIAAGLQALDDSGLTVTEANAHRMGVAIGSGIGGLGLIEENHTALLNGGPRKISPFFVPSTIVNMIAGHLSILRGLRGPNIAISTACSTGVHNIGHAARMIAYGDADAMLAGGAEKASTPMGMGGFAAARALSTRNDAPQQASRPWDRDRDGFVLGDGAGMMVLEEYEHAKARGAKIYAELVGFGMSGDAYHMTSPPADGSGAALAMLNAMNDAGVGAADIQYVNAHGTSTPAGDVAETRAVKSVFGDYAHKVMVSSTKSMTGHLLGAAGSVEAIFTVLSLRDQAIAPTINLDNPDDECDLDYVPHEARQAKLEYALCNSFGFGGTNGSLLFRKI</sequence>
<evidence type="ECO:0000313" key="13">
    <source>
        <dbReference type="EMBL" id="MBO1107602.1"/>
    </source>
</evidence>
<keyword evidence="6 11" id="KW-0808">Transferase</keyword>
<evidence type="ECO:0000256" key="6">
    <source>
        <dbReference type="ARBA" id="ARBA00022679"/>
    </source>
</evidence>
<dbReference type="NCBIfam" id="TIGR03150">
    <property type="entry name" value="fabF"/>
    <property type="match status" value="1"/>
</dbReference>
<evidence type="ECO:0000313" key="14">
    <source>
        <dbReference type="Proteomes" id="UP000664658"/>
    </source>
</evidence>
<dbReference type="NCBIfam" id="NF006434">
    <property type="entry name" value="PRK08722.1"/>
    <property type="match status" value="1"/>
</dbReference>
<dbReference type="InterPro" id="IPR017568">
    <property type="entry name" value="3-oxoacyl-ACP_synth-2"/>
</dbReference>
<comment type="function">
    <text evidence="11">Involved in the type II fatty acid elongation cycle. Catalyzes the elongation of a wide range of acyl-ACP by the addition of two carbons from malonyl-ACP to an acyl acceptor. Can efficiently catalyze the conversion of palmitoleoyl-ACP (cis-hexadec-9-enoyl-ACP) to cis-vaccenoyl-ACP (cis-octadec-11-enoyl-ACP), an essential step in the thermal regulation of fatty acid composition.</text>
</comment>
<dbReference type="InterPro" id="IPR016039">
    <property type="entry name" value="Thiolase-like"/>
</dbReference>
<dbReference type="PANTHER" id="PTHR11712:SF336">
    <property type="entry name" value="3-OXOACYL-[ACYL-CARRIER-PROTEIN] SYNTHASE, MITOCHONDRIAL"/>
    <property type="match status" value="1"/>
</dbReference>
<comment type="catalytic activity">
    <reaction evidence="11">
        <text>a fatty acyl-[ACP] + malonyl-[ACP] + H(+) = a 3-oxoacyl-[ACP] + holo-[ACP] + CO2</text>
        <dbReference type="Rhea" id="RHEA:22836"/>
        <dbReference type="Rhea" id="RHEA-COMP:9623"/>
        <dbReference type="Rhea" id="RHEA-COMP:9685"/>
        <dbReference type="Rhea" id="RHEA-COMP:9916"/>
        <dbReference type="Rhea" id="RHEA-COMP:14125"/>
        <dbReference type="ChEBI" id="CHEBI:15378"/>
        <dbReference type="ChEBI" id="CHEBI:16526"/>
        <dbReference type="ChEBI" id="CHEBI:64479"/>
        <dbReference type="ChEBI" id="CHEBI:78449"/>
        <dbReference type="ChEBI" id="CHEBI:78776"/>
        <dbReference type="ChEBI" id="CHEBI:138651"/>
    </reaction>
</comment>
<dbReference type="SMART" id="SM00825">
    <property type="entry name" value="PKS_KS"/>
    <property type="match status" value="1"/>
</dbReference>
<accession>A0A1A9AYZ1</accession>
<dbReference type="GO" id="GO:0005829">
    <property type="term" value="C:cytosol"/>
    <property type="evidence" value="ECO:0007669"/>
    <property type="project" value="TreeGrafter"/>
</dbReference>
<dbReference type="EMBL" id="JAFNAA010000004">
    <property type="protein sequence ID" value="MBO1107602.1"/>
    <property type="molecule type" value="Genomic_DNA"/>
</dbReference>
<dbReference type="CDD" id="cd00834">
    <property type="entry name" value="KAS_I_II"/>
    <property type="match status" value="1"/>
</dbReference>
<comment type="pathway">
    <text evidence="1 11">Lipid metabolism; fatty acid biosynthesis.</text>
</comment>
<dbReference type="KEGG" id="pshi:SAMEA2665130_1844"/>
<evidence type="ECO:0000256" key="2">
    <source>
        <dbReference type="ARBA" id="ARBA00008467"/>
    </source>
</evidence>
<evidence type="ECO:0000256" key="12">
    <source>
        <dbReference type="RuleBase" id="RU003694"/>
    </source>
</evidence>
<dbReference type="InterPro" id="IPR020841">
    <property type="entry name" value="PKS_Beta-ketoAc_synthase_dom"/>
</dbReference>
<evidence type="ECO:0000256" key="7">
    <source>
        <dbReference type="ARBA" id="ARBA00022832"/>
    </source>
</evidence>
<dbReference type="NCBIfam" id="NF005589">
    <property type="entry name" value="PRK07314.1"/>
    <property type="match status" value="1"/>
</dbReference>
<keyword evidence="5 11" id="KW-0444">Lipid biosynthesis</keyword>
<dbReference type="InterPro" id="IPR000794">
    <property type="entry name" value="Beta-ketoacyl_synthase"/>
</dbReference>
<proteinExistence type="inferred from homology"/>
<dbReference type="Gene3D" id="3.40.47.10">
    <property type="match status" value="1"/>
</dbReference>
<dbReference type="PROSITE" id="PS52004">
    <property type="entry name" value="KS3_2"/>
    <property type="match status" value="1"/>
</dbReference>
<evidence type="ECO:0000256" key="9">
    <source>
        <dbReference type="ARBA" id="ARBA00023160"/>
    </source>
</evidence>
<dbReference type="Pfam" id="PF02801">
    <property type="entry name" value="Ketoacyl-synt_C"/>
    <property type="match status" value="1"/>
</dbReference>
<evidence type="ECO:0000256" key="4">
    <source>
        <dbReference type="ARBA" id="ARBA00014657"/>
    </source>
</evidence>
<dbReference type="SUPFAM" id="SSF53901">
    <property type="entry name" value="Thiolase-like"/>
    <property type="match status" value="2"/>
</dbReference>
<keyword evidence="8" id="KW-0443">Lipid metabolism</keyword>
<dbReference type="InterPro" id="IPR014031">
    <property type="entry name" value="Ketoacyl_synth_C"/>
</dbReference>
<evidence type="ECO:0000256" key="1">
    <source>
        <dbReference type="ARBA" id="ARBA00005194"/>
    </source>
</evidence>
<dbReference type="Proteomes" id="UP000664658">
    <property type="component" value="Unassembled WGS sequence"/>
</dbReference>
<dbReference type="GO" id="GO:0004315">
    <property type="term" value="F:3-oxoacyl-[acyl-carrier-protein] synthase activity"/>
    <property type="evidence" value="ECO:0007669"/>
    <property type="project" value="UniProtKB-UniRule"/>
</dbReference>
<comment type="caution">
    <text evidence="13">The sequence shown here is derived from an EMBL/GenBank/DDBJ whole genome shotgun (WGS) entry which is preliminary data.</text>
</comment>
<evidence type="ECO:0000256" key="8">
    <source>
        <dbReference type="ARBA" id="ARBA00023098"/>
    </source>
</evidence>
<dbReference type="AlphaFoldDB" id="A0A1A9AYZ1"/>
<dbReference type="PROSITE" id="PS00606">
    <property type="entry name" value="KS3_1"/>
    <property type="match status" value="1"/>
</dbReference>
<keyword evidence="7" id="KW-0276">Fatty acid metabolism</keyword>
<keyword evidence="9 11" id="KW-0275">Fatty acid biosynthesis</keyword>
<dbReference type="PIRSF" id="PIRSF000447">
    <property type="entry name" value="KAS_II"/>
    <property type="match status" value="1"/>
</dbReference>
<dbReference type="FunFam" id="3.40.47.10:FF:000009">
    <property type="entry name" value="3-oxoacyl-[acyl-carrier-protein] synthase 2"/>
    <property type="match status" value="1"/>
</dbReference>